<evidence type="ECO:0000256" key="1">
    <source>
        <dbReference type="ARBA" id="ARBA00007532"/>
    </source>
</evidence>
<feature type="binding site" evidence="12">
    <location>
        <position position="320"/>
    </location>
    <ligand>
        <name>FAD</name>
        <dbReference type="ChEBI" id="CHEBI:57692"/>
    </ligand>
</feature>
<keyword evidence="8" id="KW-1015">Disulfide bond</keyword>
<dbReference type="SUPFAM" id="SSF55424">
    <property type="entry name" value="FAD/NAD-linked reductases, dimerisation (C-terminal) domain"/>
    <property type="match status" value="1"/>
</dbReference>
<protein>
    <recommendedName>
        <fullName evidence="3 14">Dihydrolipoyl dehydrogenase</fullName>
        <ecNumber evidence="2 14">1.8.1.4</ecNumber>
    </recommendedName>
</protein>
<evidence type="ECO:0000256" key="6">
    <source>
        <dbReference type="ARBA" id="ARBA00023002"/>
    </source>
</evidence>
<dbReference type="RefSeq" id="WP_259054439.1">
    <property type="nucleotide sequence ID" value="NZ_JANUCT010000005.1"/>
</dbReference>
<comment type="cofactor">
    <cofactor evidence="12 14">
        <name>FAD</name>
        <dbReference type="ChEBI" id="CHEBI:57692"/>
    </cofactor>
    <text evidence="12 14">Binds 1 FAD per subunit.</text>
</comment>
<comment type="miscellaneous">
    <text evidence="14">The active site is a redox-active disulfide bond.</text>
</comment>
<keyword evidence="6 14" id="KW-0560">Oxidoreductase</keyword>
<keyword evidence="5 12" id="KW-0274">FAD</keyword>
<keyword evidence="18" id="KW-1185">Reference proteome</keyword>
<dbReference type="GO" id="GO:0004148">
    <property type="term" value="F:dihydrolipoyl dehydrogenase (NADH) activity"/>
    <property type="evidence" value="ECO:0007669"/>
    <property type="project" value="UniProtKB-EC"/>
</dbReference>
<name>A0AAE3L3V6_9GAMM</name>
<dbReference type="Gene3D" id="3.50.50.60">
    <property type="entry name" value="FAD/NAD(P)-binding domain"/>
    <property type="match status" value="2"/>
</dbReference>
<dbReference type="EC" id="1.8.1.4" evidence="2 14"/>
<feature type="binding site" evidence="12">
    <location>
        <position position="279"/>
    </location>
    <ligand>
        <name>NAD(+)</name>
        <dbReference type="ChEBI" id="CHEBI:57540"/>
    </ligand>
</feature>
<dbReference type="InterPro" id="IPR004099">
    <property type="entry name" value="Pyr_nucl-diS_OxRdtase_dimer"/>
</dbReference>
<keyword evidence="7 12" id="KW-0520">NAD</keyword>
<feature type="binding site" evidence="12">
    <location>
        <position position="53"/>
    </location>
    <ligand>
        <name>FAD</name>
        <dbReference type="ChEBI" id="CHEBI:57692"/>
    </ligand>
</feature>
<dbReference type="PANTHER" id="PTHR22912:SF160">
    <property type="entry name" value="DIHYDROLIPOYL DEHYDROGENASE"/>
    <property type="match status" value="1"/>
</dbReference>
<comment type="similarity">
    <text evidence="1 14">Belongs to the class-I pyridine nucleotide-disulfide oxidoreductase family.</text>
</comment>
<evidence type="ECO:0000256" key="13">
    <source>
        <dbReference type="PIRSR" id="PIRSR000350-4"/>
    </source>
</evidence>
<dbReference type="EMBL" id="JANUCT010000005">
    <property type="protein sequence ID" value="MCS3902843.1"/>
    <property type="molecule type" value="Genomic_DNA"/>
</dbReference>
<evidence type="ECO:0000256" key="5">
    <source>
        <dbReference type="ARBA" id="ARBA00022827"/>
    </source>
</evidence>
<dbReference type="PRINTS" id="PR00368">
    <property type="entry name" value="FADPNR"/>
</dbReference>
<dbReference type="Pfam" id="PF07992">
    <property type="entry name" value="Pyr_redox_2"/>
    <property type="match status" value="1"/>
</dbReference>
<evidence type="ECO:0000259" key="15">
    <source>
        <dbReference type="Pfam" id="PF02852"/>
    </source>
</evidence>
<feature type="domain" description="FAD/NAD(P)-binding" evidence="16">
    <location>
        <begin position="7"/>
        <end position="335"/>
    </location>
</feature>
<dbReference type="PROSITE" id="PS00076">
    <property type="entry name" value="PYRIDINE_REDOX_1"/>
    <property type="match status" value="1"/>
</dbReference>
<feature type="disulfide bond" description="Redox-active" evidence="13">
    <location>
        <begin position="44"/>
        <end position="49"/>
    </location>
</feature>
<dbReference type="GO" id="GO:0050660">
    <property type="term" value="F:flavin adenine dinucleotide binding"/>
    <property type="evidence" value="ECO:0007669"/>
    <property type="project" value="InterPro"/>
</dbReference>
<evidence type="ECO:0000256" key="10">
    <source>
        <dbReference type="ARBA" id="ARBA00049187"/>
    </source>
</evidence>
<dbReference type="Pfam" id="PF02852">
    <property type="entry name" value="Pyr_redox_dim"/>
    <property type="match status" value="1"/>
</dbReference>
<dbReference type="Gene3D" id="3.30.390.30">
    <property type="match status" value="1"/>
</dbReference>
<evidence type="ECO:0000256" key="12">
    <source>
        <dbReference type="PIRSR" id="PIRSR000350-3"/>
    </source>
</evidence>
<evidence type="ECO:0000256" key="11">
    <source>
        <dbReference type="PIRSR" id="PIRSR000350-2"/>
    </source>
</evidence>
<dbReference type="InterPro" id="IPR012999">
    <property type="entry name" value="Pyr_OxRdtase_I_AS"/>
</dbReference>
<comment type="caution">
    <text evidence="17">The sequence shown here is derived from an EMBL/GenBank/DDBJ whole genome shotgun (WGS) entry which is preliminary data.</text>
</comment>
<dbReference type="PANTHER" id="PTHR22912">
    <property type="entry name" value="DISULFIDE OXIDOREDUCTASE"/>
    <property type="match status" value="1"/>
</dbReference>
<dbReference type="NCBIfam" id="TIGR01350">
    <property type="entry name" value="lipoamide_DH"/>
    <property type="match status" value="1"/>
</dbReference>
<dbReference type="AlphaFoldDB" id="A0AAE3L3V6"/>
<feature type="binding site" evidence="12">
    <location>
        <position position="212"/>
    </location>
    <ligand>
        <name>NAD(+)</name>
        <dbReference type="ChEBI" id="CHEBI:57540"/>
    </ligand>
</feature>
<reference evidence="17" key="1">
    <citation type="submission" date="2022-08" db="EMBL/GenBank/DDBJ databases">
        <title>Genomic Encyclopedia of Type Strains, Phase III (KMG-III): the genomes of soil and plant-associated and newly described type strains.</title>
        <authorList>
            <person name="Whitman W."/>
        </authorList>
    </citation>
    <scope>NUCLEOTIDE SEQUENCE</scope>
    <source>
        <strain evidence="17">HMT 1</strain>
    </source>
</reference>
<evidence type="ECO:0000259" key="16">
    <source>
        <dbReference type="Pfam" id="PF07992"/>
    </source>
</evidence>
<dbReference type="InterPro" id="IPR036188">
    <property type="entry name" value="FAD/NAD-bd_sf"/>
</dbReference>
<dbReference type="GO" id="GO:0006103">
    <property type="term" value="P:2-oxoglutarate metabolic process"/>
    <property type="evidence" value="ECO:0007669"/>
    <property type="project" value="TreeGrafter"/>
</dbReference>
<dbReference type="InterPro" id="IPR006258">
    <property type="entry name" value="Lipoamide_DH"/>
</dbReference>
<dbReference type="PRINTS" id="PR00411">
    <property type="entry name" value="PNDRDTASEI"/>
</dbReference>
<evidence type="ECO:0000256" key="14">
    <source>
        <dbReference type="RuleBase" id="RU003692"/>
    </source>
</evidence>
<evidence type="ECO:0000256" key="8">
    <source>
        <dbReference type="ARBA" id="ARBA00023157"/>
    </source>
</evidence>
<evidence type="ECO:0000256" key="4">
    <source>
        <dbReference type="ARBA" id="ARBA00022630"/>
    </source>
</evidence>
<dbReference type="InterPro" id="IPR023753">
    <property type="entry name" value="FAD/NAD-binding_dom"/>
</dbReference>
<organism evidence="17 18">
    <name type="scientific">Methylohalomonas lacus</name>
    <dbReference type="NCBI Taxonomy" id="398773"/>
    <lineage>
        <taxon>Bacteria</taxon>
        <taxon>Pseudomonadati</taxon>
        <taxon>Pseudomonadota</taxon>
        <taxon>Gammaproteobacteria</taxon>
        <taxon>Methylohalomonadales</taxon>
        <taxon>Methylohalomonadaceae</taxon>
        <taxon>Methylohalomonas</taxon>
    </lineage>
</organism>
<dbReference type="Proteomes" id="UP001204445">
    <property type="component" value="Unassembled WGS sequence"/>
</dbReference>
<proteinExistence type="inferred from homology"/>
<evidence type="ECO:0000313" key="18">
    <source>
        <dbReference type="Proteomes" id="UP001204445"/>
    </source>
</evidence>
<dbReference type="InterPro" id="IPR016156">
    <property type="entry name" value="FAD/NAD-linked_Rdtase_dimer_sf"/>
</dbReference>
<sequence length="480" mass="51161">MNTEQTELLVLGAGPGGYTAAFRAADLGKRVTLVERYPVLGGVCLNVGCIPSKALLHIARVIAEVGELGEHGIDLGIDLQNIHPDARSIHAFSESVVKKLTDGLAKMAEQRGVAVVQGTARFSSPHSVTVEHNDESHDISFDQAIIAAGARATTLPELILKPDHDDPRIMDSTGALALDAIPEKLLVVGGGIIGLEMATIYDAFGSRVSVVEMQDQLMPGVDSDLVRPLLKRIKPRYEAIHLNTTITAVEMTRNTLSVSFDGDKAPASDDFDAMLIAIGRQPNGDRIAADRAGVRVDERGFIPVDDQMRSNIPHIFAIGDINGEPLLAHKASHEGKVAAEVACGEKSGFEDRVIPALAYTDPEVAWAGLTETAAKQQGIDYDKGVFPWAASGRALGLGRDEGMTKILFDKQTQCVLGIGMTGPHAGDLIAEGVLAIEMGADARDLALTIHPHPTLSETIGFAAEAFEGTITDLYLPRRNK</sequence>
<dbReference type="SUPFAM" id="SSF51905">
    <property type="entry name" value="FAD/NAD(P)-binding domain"/>
    <property type="match status" value="1"/>
</dbReference>
<feature type="binding site" evidence="12">
    <location>
        <begin position="189"/>
        <end position="196"/>
    </location>
    <ligand>
        <name>NAD(+)</name>
        <dbReference type="ChEBI" id="CHEBI:57540"/>
    </ligand>
</feature>
<dbReference type="PIRSF" id="PIRSF000350">
    <property type="entry name" value="Mercury_reductase_MerA"/>
    <property type="match status" value="1"/>
</dbReference>
<keyword evidence="12" id="KW-0547">Nucleotide-binding</keyword>
<dbReference type="InterPro" id="IPR001100">
    <property type="entry name" value="Pyr_nuc-diS_OxRdtase"/>
</dbReference>
<feature type="active site" description="Proton acceptor" evidence="11">
    <location>
        <position position="452"/>
    </location>
</feature>
<evidence type="ECO:0000256" key="2">
    <source>
        <dbReference type="ARBA" id="ARBA00012608"/>
    </source>
</evidence>
<keyword evidence="9 14" id="KW-0676">Redox-active center</keyword>
<feature type="domain" description="Pyridine nucleotide-disulphide oxidoreductase dimerisation" evidence="15">
    <location>
        <begin position="354"/>
        <end position="460"/>
    </location>
</feature>
<evidence type="ECO:0000256" key="7">
    <source>
        <dbReference type="ARBA" id="ARBA00023027"/>
    </source>
</evidence>
<evidence type="ECO:0000256" key="9">
    <source>
        <dbReference type="ARBA" id="ARBA00023284"/>
    </source>
</evidence>
<gene>
    <name evidence="17" type="ORF">J2T55_000851</name>
</gene>
<dbReference type="InterPro" id="IPR050151">
    <property type="entry name" value="Class-I_Pyr_Nuc-Dis_Oxidored"/>
</dbReference>
<evidence type="ECO:0000256" key="3">
    <source>
        <dbReference type="ARBA" id="ARBA00016961"/>
    </source>
</evidence>
<dbReference type="FunFam" id="3.30.390.30:FF:000001">
    <property type="entry name" value="Dihydrolipoyl dehydrogenase"/>
    <property type="match status" value="1"/>
</dbReference>
<accession>A0AAE3L3V6</accession>
<comment type="catalytic activity">
    <reaction evidence="10 14">
        <text>N(6)-[(R)-dihydrolipoyl]-L-lysyl-[protein] + NAD(+) = N(6)-[(R)-lipoyl]-L-lysyl-[protein] + NADH + H(+)</text>
        <dbReference type="Rhea" id="RHEA:15045"/>
        <dbReference type="Rhea" id="RHEA-COMP:10474"/>
        <dbReference type="Rhea" id="RHEA-COMP:10475"/>
        <dbReference type="ChEBI" id="CHEBI:15378"/>
        <dbReference type="ChEBI" id="CHEBI:57540"/>
        <dbReference type="ChEBI" id="CHEBI:57945"/>
        <dbReference type="ChEBI" id="CHEBI:83099"/>
        <dbReference type="ChEBI" id="CHEBI:83100"/>
        <dbReference type="EC" id="1.8.1.4"/>
    </reaction>
</comment>
<keyword evidence="4 14" id="KW-0285">Flavoprotein</keyword>
<evidence type="ECO:0000313" key="17">
    <source>
        <dbReference type="EMBL" id="MCS3902843.1"/>
    </source>
</evidence>